<name>A0A0N8SUB2_PSESX</name>
<protein>
    <submittedName>
        <fullName evidence="1">Uncharacterized protein</fullName>
    </submittedName>
</protein>
<accession>A0A0N8SUB2</accession>
<gene>
    <name evidence="1" type="ORF">ALP48_200106</name>
</gene>
<dbReference type="AntiFam" id="ANF00178">
    <property type="entry name" value="Shadow ORF (opposite dhbF)"/>
</dbReference>
<dbReference type="AlphaFoldDB" id="A0A0N8SUB2"/>
<sequence>MCHLVGALVELPVTQLLIAKAQGDGLRVTLGLGLDALMRAVLARVNREVAVPVSQGVLAFVGTQQWQVSDTLIDVVAHAVEQVAPVAGHALDGRCVEQVGGVGQCGCQAVRAFAGVKGQVELRGVLVGHLIFQTQPCQLTALVVAFALVVAGHLKQRAAAQVALRLQGFDQLFERQVLMGLRLHGGVSDLLQQPGHGGLRGEFGLEHLSVDEEADQPLGFAAGTVGDRHADAYIGLTAVAMQQGLKRGQQQHEQGDALLARQGLEVIQQRDIQFHIESRTFVTAQCRTRSIGGQFQNRLLLAQLLLPVRQLALLLAHFQPVALPEGVVGVLDRQRRQFDLAAQRGGLIALHQFVDHDRHRPAIGDDVVLGQYQYMLLRAQPEQPDAQQRSVLQIERPLYFLIHITLDRFASRQLLDTERKRRRRMHHLQCFIALLFERRAQGFVTLDQLLHAASQCLDIQRTVQAQRQRNVVGRAVRLQLPDDPLPLLRVRERGRCLRLPHGNRRDPVEIHPLTLEQHRQRLAFTGGQRFNGVKQLLHWGLSC</sequence>
<organism evidence="1 2">
    <name type="scientific">Pseudomonas syringae pv. solidagae</name>
    <dbReference type="NCBI Taxonomy" id="264458"/>
    <lineage>
        <taxon>Bacteria</taxon>
        <taxon>Pseudomonadati</taxon>
        <taxon>Pseudomonadota</taxon>
        <taxon>Gammaproteobacteria</taxon>
        <taxon>Pseudomonadales</taxon>
        <taxon>Pseudomonadaceae</taxon>
        <taxon>Pseudomonas</taxon>
        <taxon>Pseudomonas syringae</taxon>
    </lineage>
</organism>
<reference evidence="1 2" key="1">
    <citation type="submission" date="2018-08" db="EMBL/GenBank/DDBJ databases">
        <title>Recombination of ecologically and evolutionarily significant loci maintains genetic cohesion in the Pseudomonas syringae species complex.</title>
        <authorList>
            <person name="Dillon M."/>
            <person name="Thakur S."/>
            <person name="Almeida R.N.D."/>
            <person name="Weir B.S."/>
            <person name="Guttman D.S."/>
        </authorList>
    </citation>
    <scope>NUCLEOTIDE SEQUENCE [LARGE SCALE GENOMIC DNA]</scope>
    <source>
        <strain evidence="1 2">ICMP 16926</strain>
    </source>
</reference>
<comment type="caution">
    <text evidence="1">The sequence shown here is derived from an EMBL/GenBank/DDBJ whole genome shotgun (WGS) entry which is preliminary data.</text>
</comment>
<proteinExistence type="predicted"/>
<evidence type="ECO:0000313" key="1">
    <source>
        <dbReference type="EMBL" id="RMT43680.1"/>
    </source>
</evidence>
<dbReference type="EMBL" id="RBTH01000246">
    <property type="protein sequence ID" value="RMT43680.1"/>
    <property type="molecule type" value="Genomic_DNA"/>
</dbReference>
<dbReference type="Proteomes" id="UP000268096">
    <property type="component" value="Unassembled WGS sequence"/>
</dbReference>
<evidence type="ECO:0000313" key="2">
    <source>
        <dbReference type="Proteomes" id="UP000268096"/>
    </source>
</evidence>